<organism evidence="20 21">
    <name type="scientific">Tumebacillus avium</name>
    <dbReference type="NCBI Taxonomy" id="1903704"/>
    <lineage>
        <taxon>Bacteria</taxon>
        <taxon>Bacillati</taxon>
        <taxon>Bacillota</taxon>
        <taxon>Bacilli</taxon>
        <taxon>Bacillales</taxon>
        <taxon>Alicyclobacillaceae</taxon>
        <taxon>Tumebacillus</taxon>
    </lineage>
</organism>
<sequence length="475" mass="51888">MEIRFGTEGWRGQIADTFTISNLKLVCQAIADELLARGTAEQGMVIGYDTRFLSDTFARVAGQVLAANGIPVYLLDTVTPTPLLSFAVRYLGAAGGLMVTASHNPKEWNGLKWKGPHAGPVGEQDIRQMAARVGKSAVQFMPFDEAKSAGLIRLTNLDTQYFSQLFRFIAPVASKKRRLHVVVDAMHGAAGNYFAKALEEMGCQVTRLRSAPDPTFGGVNPEPIQQNLGLLMEKVLEVHADLGLATDGDGDRLGAVDAHGNFVSPQILFSLLTLHLLRERKWKGAVVKTFSTTGMIDNVASLYEVPLREVPIGFKYICDVMQSEEVLIGGEESGGIGIPRHMPERDGIFSGMLLIEHLLGSGQKLTEAVDNLMFLAGHHAYDRADLHLEQKKKELLLKSLRQKPRTFAGFAVEEVQTLDGIKYRLAGGGWILFRPSGTEPLLRVYAEAKDPADVQKLIGAAIQLIEQGKSAAKDR</sequence>
<name>A0A1Y0IU15_9BACL</name>
<dbReference type="Pfam" id="PF00408">
    <property type="entry name" value="PGM_PMM_IV"/>
    <property type="match status" value="1"/>
</dbReference>
<dbReference type="Pfam" id="PF02878">
    <property type="entry name" value="PGM_PMM_I"/>
    <property type="match status" value="1"/>
</dbReference>
<dbReference type="InterPro" id="IPR036900">
    <property type="entry name" value="A-D-PHexomutase_C_sf"/>
</dbReference>
<keyword evidence="7" id="KW-0119">Carbohydrate metabolism</keyword>
<dbReference type="Proteomes" id="UP000195437">
    <property type="component" value="Chromosome"/>
</dbReference>
<evidence type="ECO:0000313" key="20">
    <source>
        <dbReference type="EMBL" id="ARU63296.1"/>
    </source>
</evidence>
<dbReference type="PANTHER" id="PTHR45745">
    <property type="entry name" value="PHOSPHOMANNOMUTASE 45A"/>
    <property type="match status" value="1"/>
</dbReference>
<evidence type="ECO:0000256" key="11">
    <source>
        <dbReference type="ARBA" id="ARBA00023235"/>
    </source>
</evidence>
<dbReference type="GO" id="GO:0000287">
    <property type="term" value="F:magnesium ion binding"/>
    <property type="evidence" value="ECO:0007669"/>
    <property type="project" value="InterPro"/>
</dbReference>
<protein>
    <recommendedName>
        <fullName evidence="12">Phosphoglucomutase</fullName>
        <ecNumber evidence="6">5.4.2.2</ecNumber>
    </recommendedName>
    <alternativeName>
        <fullName evidence="14">Alpha-phosphoglucomutase</fullName>
    </alternativeName>
    <alternativeName>
        <fullName evidence="13">Glucose phosphomutase</fullName>
    </alternativeName>
</protein>
<gene>
    <name evidence="20" type="ORF">CBW65_21650</name>
</gene>
<dbReference type="Gene3D" id="3.30.310.50">
    <property type="entry name" value="Alpha-D-phosphohexomutase, C-terminal domain"/>
    <property type="match status" value="1"/>
</dbReference>
<keyword evidence="8" id="KW-0597">Phosphoprotein</keyword>
<keyword evidence="7" id="KW-0313">Glucose metabolism</keyword>
<dbReference type="PRINTS" id="PR00509">
    <property type="entry name" value="PGMPMM"/>
</dbReference>
<dbReference type="InterPro" id="IPR005845">
    <property type="entry name" value="A-D-PHexomutase_a/b/a-II"/>
</dbReference>
<dbReference type="AlphaFoldDB" id="A0A1Y0IU15"/>
<evidence type="ECO:0000256" key="10">
    <source>
        <dbReference type="ARBA" id="ARBA00022842"/>
    </source>
</evidence>
<dbReference type="EC" id="5.4.2.2" evidence="6"/>
<dbReference type="OrthoDB" id="9806956at2"/>
<dbReference type="InterPro" id="IPR016055">
    <property type="entry name" value="A-D-PHexomutase_a/b/a-I/II/III"/>
</dbReference>
<dbReference type="InterPro" id="IPR005843">
    <property type="entry name" value="A-D-PHexomutase_C"/>
</dbReference>
<evidence type="ECO:0000313" key="21">
    <source>
        <dbReference type="Proteomes" id="UP000195437"/>
    </source>
</evidence>
<evidence type="ECO:0000256" key="12">
    <source>
        <dbReference type="ARBA" id="ARBA00039995"/>
    </source>
</evidence>
<evidence type="ECO:0000256" key="4">
    <source>
        <dbReference type="ARBA" id="ARBA00005189"/>
    </source>
</evidence>
<dbReference type="Pfam" id="PF02879">
    <property type="entry name" value="PGM_PMM_II"/>
    <property type="match status" value="1"/>
</dbReference>
<feature type="domain" description="Alpha-D-phosphohexomutase alpha/beta/alpha" evidence="17">
    <location>
        <begin position="4"/>
        <end position="134"/>
    </location>
</feature>
<comment type="catalytic activity">
    <reaction evidence="1">
        <text>alpha-D-glucose 1-phosphate = alpha-D-glucose 6-phosphate</text>
        <dbReference type="Rhea" id="RHEA:23536"/>
        <dbReference type="ChEBI" id="CHEBI:58225"/>
        <dbReference type="ChEBI" id="CHEBI:58601"/>
        <dbReference type="EC" id="5.4.2.2"/>
    </reaction>
</comment>
<feature type="domain" description="Alpha-D-phosphohexomutase C-terminal" evidence="16">
    <location>
        <begin position="410"/>
        <end position="457"/>
    </location>
</feature>
<dbReference type="GO" id="GO:0006006">
    <property type="term" value="P:glucose metabolic process"/>
    <property type="evidence" value="ECO:0007669"/>
    <property type="project" value="UniProtKB-KW"/>
</dbReference>
<dbReference type="RefSeq" id="WP_087458640.1">
    <property type="nucleotide sequence ID" value="NZ_CP021434.1"/>
</dbReference>
<reference evidence="21" key="1">
    <citation type="submission" date="2017-05" db="EMBL/GenBank/DDBJ databases">
        <authorList>
            <person name="Sung H."/>
        </authorList>
    </citation>
    <scope>NUCLEOTIDE SEQUENCE [LARGE SCALE GENOMIC DNA]</scope>
    <source>
        <strain evidence="21">AR23208</strain>
    </source>
</reference>
<dbReference type="PANTHER" id="PTHR45745:SF1">
    <property type="entry name" value="PHOSPHOGLUCOMUTASE 2B-RELATED"/>
    <property type="match status" value="1"/>
</dbReference>
<evidence type="ECO:0000256" key="6">
    <source>
        <dbReference type="ARBA" id="ARBA00012728"/>
    </source>
</evidence>
<keyword evidence="11" id="KW-0413">Isomerase</keyword>
<evidence type="ECO:0000259" key="16">
    <source>
        <dbReference type="Pfam" id="PF00408"/>
    </source>
</evidence>
<accession>A0A1Y0IU15</accession>
<feature type="domain" description="Alpha-D-phosphohexomutase alpha/beta/alpha" evidence="19">
    <location>
        <begin position="268"/>
        <end position="373"/>
    </location>
</feature>
<keyword evidence="9 15" id="KW-0479">Metal-binding</keyword>
<evidence type="ECO:0000256" key="5">
    <source>
        <dbReference type="ARBA" id="ARBA00010231"/>
    </source>
</evidence>
<dbReference type="KEGG" id="tum:CBW65_21650"/>
<evidence type="ECO:0000256" key="3">
    <source>
        <dbReference type="ARBA" id="ARBA00005164"/>
    </source>
</evidence>
<dbReference type="InterPro" id="IPR005841">
    <property type="entry name" value="Alpha-D-phosphohexomutase_SF"/>
</dbReference>
<evidence type="ECO:0000259" key="17">
    <source>
        <dbReference type="Pfam" id="PF02878"/>
    </source>
</evidence>
<keyword evidence="10 15" id="KW-0460">Magnesium</keyword>
<evidence type="ECO:0000256" key="13">
    <source>
        <dbReference type="ARBA" id="ARBA00041398"/>
    </source>
</evidence>
<evidence type="ECO:0000256" key="2">
    <source>
        <dbReference type="ARBA" id="ARBA00001946"/>
    </source>
</evidence>
<dbReference type="Gene3D" id="3.40.120.10">
    <property type="entry name" value="Alpha-D-Glucose-1,6-Bisphosphate, subunit A, domain 3"/>
    <property type="match status" value="3"/>
</dbReference>
<evidence type="ECO:0000256" key="1">
    <source>
        <dbReference type="ARBA" id="ARBA00000443"/>
    </source>
</evidence>
<dbReference type="InterPro" id="IPR005846">
    <property type="entry name" value="A-D-PHexomutase_a/b/a-III"/>
</dbReference>
<feature type="domain" description="Alpha-D-phosphohexomutase alpha/beta/alpha" evidence="18">
    <location>
        <begin position="161"/>
        <end position="260"/>
    </location>
</feature>
<comment type="pathway">
    <text evidence="4">Lipid metabolism.</text>
</comment>
<evidence type="ECO:0000259" key="18">
    <source>
        <dbReference type="Pfam" id="PF02879"/>
    </source>
</evidence>
<dbReference type="GO" id="GO:0006166">
    <property type="term" value="P:purine ribonucleoside salvage"/>
    <property type="evidence" value="ECO:0007669"/>
    <property type="project" value="TreeGrafter"/>
</dbReference>
<dbReference type="SUPFAM" id="SSF55957">
    <property type="entry name" value="Phosphoglucomutase, C-terminal domain"/>
    <property type="match status" value="1"/>
</dbReference>
<evidence type="ECO:0000256" key="15">
    <source>
        <dbReference type="RuleBase" id="RU004326"/>
    </source>
</evidence>
<dbReference type="GO" id="GO:0008973">
    <property type="term" value="F:phosphopentomutase activity"/>
    <property type="evidence" value="ECO:0007669"/>
    <property type="project" value="TreeGrafter"/>
</dbReference>
<dbReference type="Pfam" id="PF02880">
    <property type="entry name" value="PGM_PMM_III"/>
    <property type="match status" value="1"/>
</dbReference>
<keyword evidence="21" id="KW-1185">Reference proteome</keyword>
<evidence type="ECO:0000256" key="7">
    <source>
        <dbReference type="ARBA" id="ARBA00022526"/>
    </source>
</evidence>
<proteinExistence type="inferred from homology"/>
<comment type="pathway">
    <text evidence="3">Glycolipid metabolism; diglucosyl-diacylglycerol biosynthesis.</text>
</comment>
<dbReference type="SUPFAM" id="SSF53738">
    <property type="entry name" value="Phosphoglucomutase, first 3 domains"/>
    <property type="match status" value="3"/>
</dbReference>
<dbReference type="GO" id="GO:0004614">
    <property type="term" value="F:phosphoglucomutase activity"/>
    <property type="evidence" value="ECO:0007669"/>
    <property type="project" value="UniProtKB-EC"/>
</dbReference>
<dbReference type="PROSITE" id="PS00710">
    <property type="entry name" value="PGM_PMM"/>
    <property type="match status" value="1"/>
</dbReference>
<dbReference type="InterPro" id="IPR016066">
    <property type="entry name" value="A-D-PHexomutase_CS"/>
</dbReference>
<dbReference type="InterPro" id="IPR005844">
    <property type="entry name" value="A-D-PHexomutase_a/b/a-I"/>
</dbReference>
<dbReference type="EMBL" id="CP021434">
    <property type="protein sequence ID" value="ARU63296.1"/>
    <property type="molecule type" value="Genomic_DNA"/>
</dbReference>
<comment type="cofactor">
    <cofactor evidence="2">
        <name>Mg(2+)</name>
        <dbReference type="ChEBI" id="CHEBI:18420"/>
    </cofactor>
</comment>
<evidence type="ECO:0000256" key="9">
    <source>
        <dbReference type="ARBA" id="ARBA00022723"/>
    </source>
</evidence>
<evidence type="ECO:0000256" key="14">
    <source>
        <dbReference type="ARBA" id="ARBA00041467"/>
    </source>
</evidence>
<evidence type="ECO:0000256" key="8">
    <source>
        <dbReference type="ARBA" id="ARBA00022553"/>
    </source>
</evidence>
<comment type="similarity">
    <text evidence="5 15">Belongs to the phosphohexose mutase family.</text>
</comment>
<evidence type="ECO:0000259" key="19">
    <source>
        <dbReference type="Pfam" id="PF02880"/>
    </source>
</evidence>